<dbReference type="AlphaFoldDB" id="A0A095X4I2"/>
<dbReference type="InterPro" id="IPR036849">
    <property type="entry name" value="Enolase-like_C_sf"/>
</dbReference>
<organism evidence="3 4">
    <name type="scientific">Anaerococcus lactolyticus S7-1-13</name>
    <dbReference type="NCBI Taxonomy" id="1284686"/>
    <lineage>
        <taxon>Bacteria</taxon>
        <taxon>Bacillati</taxon>
        <taxon>Bacillota</taxon>
        <taxon>Tissierellia</taxon>
        <taxon>Tissierellales</taxon>
        <taxon>Peptoniphilaceae</taxon>
        <taxon>Anaerococcus</taxon>
    </lineage>
</organism>
<dbReference type="OrthoDB" id="193563at2"/>
<dbReference type="SUPFAM" id="SSF51604">
    <property type="entry name" value="Enolase C-terminal domain-like"/>
    <property type="match status" value="1"/>
</dbReference>
<protein>
    <submittedName>
        <fullName evidence="3">Glucarate dehydratase</fullName>
    </submittedName>
</protein>
<comment type="caution">
    <text evidence="3">The sequence shown here is derived from an EMBL/GenBank/DDBJ whole genome shotgun (WGS) entry which is preliminary data.</text>
</comment>
<accession>A0A095X4I2</accession>
<name>A0A095X4I2_9FIRM</name>
<keyword evidence="1" id="KW-0479">Metal-binding</keyword>
<dbReference type="Proteomes" id="UP000029579">
    <property type="component" value="Unassembled WGS sequence"/>
</dbReference>
<dbReference type="SFLD" id="SFLDS00001">
    <property type="entry name" value="Enolase"/>
    <property type="match status" value="1"/>
</dbReference>
<evidence type="ECO:0000313" key="3">
    <source>
        <dbReference type="EMBL" id="KGF05010.1"/>
    </source>
</evidence>
<dbReference type="GO" id="GO:0046872">
    <property type="term" value="F:metal ion binding"/>
    <property type="evidence" value="ECO:0007669"/>
    <property type="project" value="UniProtKB-KW"/>
</dbReference>
<evidence type="ECO:0000256" key="1">
    <source>
        <dbReference type="ARBA" id="ARBA00022723"/>
    </source>
</evidence>
<dbReference type="Pfam" id="PF13378">
    <property type="entry name" value="MR_MLE_C"/>
    <property type="match status" value="1"/>
</dbReference>
<dbReference type="InterPro" id="IPR029065">
    <property type="entry name" value="Enolase_C-like"/>
</dbReference>
<dbReference type="EMBL" id="JRMW01000021">
    <property type="protein sequence ID" value="KGF05010.1"/>
    <property type="molecule type" value="Genomic_DNA"/>
</dbReference>
<dbReference type="InterPro" id="IPR029017">
    <property type="entry name" value="Enolase-like_N"/>
</dbReference>
<dbReference type="InterPro" id="IPR034593">
    <property type="entry name" value="DgoD-like"/>
</dbReference>
<feature type="domain" description="Enolase C-terminal" evidence="2">
    <location>
        <begin position="184"/>
        <end position="401"/>
    </location>
</feature>
<dbReference type="PANTHER" id="PTHR48080:SF4">
    <property type="entry name" value="GLUCARATE DEHYDRATASE"/>
    <property type="match status" value="1"/>
</dbReference>
<evidence type="ECO:0000259" key="2">
    <source>
        <dbReference type="Pfam" id="PF13378"/>
    </source>
</evidence>
<sequence length="444" mass="50889">MKIKIKDYKVVPVAGYDSMLLTLSGAHSPYFTRNIVIIEDELGNIGIGETHGGRKVESSLNSYRENIIGKNIFDYKNILNYLEKNRNRASSEGIQYLDISKLTDVVNDLGAVECAVLDLVGKNLNLPMNALIGEGKQRNKIPILAYMFFVGDKDKTDLPYLDESDSQDEWFRLRRKEMLNLEQMDKQLSALHKKYGFVNFKLKGGVLSGVDELEILKKLKEKYPEYNFNIDPNGAWSAKESLEYIDKYKKYMSYFEDPSSGEYGYSGREISTELKVKTDVKLATNMIATDWRQLYHALSQKSIDIVLADPHFWTISGSIRCSQILNDFNLIWGSHSNNHFDISLAMFVQTAAAAVGEITPMDTHWIWQDGQNITKNSYKINEGYIDLSEDRPGLGVEIDFEKLEEANKLYNSLEERFLGRDDSIAMQYLIENWKFDSKKPCLVR</sequence>
<dbReference type="SUPFAM" id="SSF54826">
    <property type="entry name" value="Enolase N-terminal domain-like"/>
    <property type="match status" value="1"/>
</dbReference>
<gene>
    <name evidence="3" type="ORF">HMPREF1630_01735</name>
</gene>
<dbReference type="RefSeq" id="WP_037326490.1">
    <property type="nucleotide sequence ID" value="NZ_JRMW01000021.1"/>
</dbReference>
<dbReference type="eggNOG" id="COG4948">
    <property type="taxonomic scope" value="Bacteria"/>
</dbReference>
<proteinExistence type="predicted"/>
<reference evidence="3 4" key="1">
    <citation type="submission" date="2014-07" db="EMBL/GenBank/DDBJ databases">
        <authorList>
            <person name="McCorrison J."/>
            <person name="Sanka R."/>
            <person name="Torralba M."/>
            <person name="Gillis M."/>
            <person name="Haft D.H."/>
            <person name="Methe B."/>
            <person name="Sutton G."/>
            <person name="Nelson K.E."/>
        </authorList>
    </citation>
    <scope>NUCLEOTIDE SEQUENCE [LARGE SCALE GENOMIC DNA]</scope>
    <source>
        <strain evidence="3 4">S7-1-13</strain>
    </source>
</reference>
<dbReference type="PANTHER" id="PTHR48080">
    <property type="entry name" value="D-GALACTONATE DEHYDRATASE-RELATED"/>
    <property type="match status" value="1"/>
</dbReference>
<dbReference type="Gene3D" id="3.30.390.10">
    <property type="entry name" value="Enolase-like, N-terminal domain"/>
    <property type="match status" value="1"/>
</dbReference>
<evidence type="ECO:0000313" key="4">
    <source>
        <dbReference type="Proteomes" id="UP000029579"/>
    </source>
</evidence>
<dbReference type="Gene3D" id="3.20.20.120">
    <property type="entry name" value="Enolase-like C-terminal domain"/>
    <property type="match status" value="1"/>
</dbReference>
<dbReference type="SFLD" id="SFLDG00055">
    <property type="entry name" value="glucarate_dehydratase"/>
    <property type="match status" value="1"/>
</dbReference>